<evidence type="ECO:0000256" key="2">
    <source>
        <dbReference type="ARBA" id="ARBA00023002"/>
    </source>
</evidence>
<organism evidence="4 5">
    <name type="scientific">Clathrus columnatus</name>
    <dbReference type="NCBI Taxonomy" id="1419009"/>
    <lineage>
        <taxon>Eukaryota</taxon>
        <taxon>Fungi</taxon>
        <taxon>Dikarya</taxon>
        <taxon>Basidiomycota</taxon>
        <taxon>Agaricomycotina</taxon>
        <taxon>Agaricomycetes</taxon>
        <taxon>Phallomycetidae</taxon>
        <taxon>Phallales</taxon>
        <taxon>Clathraceae</taxon>
        <taxon>Clathrus</taxon>
    </lineage>
</organism>
<name>A0AAV5A624_9AGAM</name>
<evidence type="ECO:0000313" key="4">
    <source>
        <dbReference type="EMBL" id="GJJ08928.1"/>
    </source>
</evidence>
<protein>
    <submittedName>
        <fullName evidence="4">Uncharacterized protein</fullName>
    </submittedName>
</protein>
<accession>A0AAV5A624</accession>
<reference evidence="4" key="1">
    <citation type="submission" date="2021-10" db="EMBL/GenBank/DDBJ databases">
        <title>De novo Genome Assembly of Clathrus columnatus (Basidiomycota, Fungi) Using Illumina and Nanopore Sequence Data.</title>
        <authorList>
            <person name="Ogiso-Tanaka E."/>
            <person name="Itagaki H."/>
            <person name="Hosoya T."/>
            <person name="Hosaka K."/>
        </authorList>
    </citation>
    <scope>NUCLEOTIDE SEQUENCE</scope>
    <source>
        <strain evidence="4">MO-923</strain>
    </source>
</reference>
<dbReference type="EMBL" id="BPWL01000003">
    <property type="protein sequence ID" value="GJJ08928.1"/>
    <property type="molecule type" value="Genomic_DNA"/>
</dbReference>
<dbReference type="AlphaFoldDB" id="A0AAV5A624"/>
<comment type="pathway">
    <text evidence="1">Mycotoxin biosynthesis.</text>
</comment>
<dbReference type="GO" id="GO:0043386">
    <property type="term" value="P:mycotoxin biosynthetic process"/>
    <property type="evidence" value="ECO:0007669"/>
    <property type="project" value="InterPro"/>
</dbReference>
<keyword evidence="2" id="KW-0560">Oxidoreductase</keyword>
<dbReference type="PANTHER" id="PTHR33365">
    <property type="entry name" value="YALI0B05434P"/>
    <property type="match status" value="1"/>
</dbReference>
<comment type="caution">
    <text evidence="4">The sequence shown here is derived from an EMBL/GenBank/DDBJ whole genome shotgun (WGS) entry which is preliminary data.</text>
</comment>
<evidence type="ECO:0000256" key="3">
    <source>
        <dbReference type="ARBA" id="ARBA00035112"/>
    </source>
</evidence>
<dbReference type="GO" id="GO:0016491">
    <property type="term" value="F:oxidoreductase activity"/>
    <property type="evidence" value="ECO:0007669"/>
    <property type="project" value="UniProtKB-KW"/>
</dbReference>
<sequence>MSGKPFKLAFLGALSLALLLVLRMFTHKLTYNPEISAIPASKQQRKTAVWLDDTVHYNLRGEDGDSEFGLLVPAVLQDNPNSTFSSTTMVHQLQCLQVLRDDYVAGRISSITQHCMEYLRQSILCTADTRLESVRFSHPPHVVGLPGDYECNDWTEVLGKAL</sequence>
<proteinExistence type="inferred from homology"/>
<dbReference type="PANTHER" id="PTHR33365:SF11">
    <property type="entry name" value="TAT PATHWAY SIGNAL SEQUENCE"/>
    <property type="match status" value="1"/>
</dbReference>
<comment type="similarity">
    <text evidence="3">Belongs to the ustYa family.</text>
</comment>
<gene>
    <name evidence="4" type="ORF">Clacol_003148</name>
</gene>
<evidence type="ECO:0000313" key="5">
    <source>
        <dbReference type="Proteomes" id="UP001050691"/>
    </source>
</evidence>
<evidence type="ECO:0000256" key="1">
    <source>
        <dbReference type="ARBA" id="ARBA00004685"/>
    </source>
</evidence>
<keyword evidence="5" id="KW-1185">Reference proteome</keyword>
<dbReference type="Proteomes" id="UP001050691">
    <property type="component" value="Unassembled WGS sequence"/>
</dbReference>
<dbReference type="InterPro" id="IPR021765">
    <property type="entry name" value="UstYa-like"/>
</dbReference>
<dbReference type="Pfam" id="PF11807">
    <property type="entry name" value="UstYa"/>
    <property type="match status" value="1"/>
</dbReference>